<evidence type="ECO:0000313" key="1">
    <source>
        <dbReference type="EMBL" id="SNX85198.1"/>
    </source>
</evidence>
<sequence>MPSLSYLVKINASTLTRVRGGTNVSASTRSFPKNGNERLSDLYFWDLKARLAMRDVKTEKEVWRRIFVFYSPSGH</sequence>
<comment type="caution">
    <text evidence="1">The sequence shown here is derived from an EMBL/GenBank/DDBJ whole genome shotgun (WGS) entry which is preliminary data.</text>
</comment>
<dbReference type="EMBL" id="OAPG01000009">
    <property type="protein sequence ID" value="SNX85198.1"/>
    <property type="molecule type" value="Genomic_DNA"/>
</dbReference>
<proteinExistence type="predicted"/>
<keyword evidence="2" id="KW-1185">Reference proteome</keyword>
<evidence type="ECO:0000313" key="2">
    <source>
        <dbReference type="Proteomes" id="UP001294444"/>
    </source>
</evidence>
<dbReference type="AlphaFoldDB" id="A0AAJ5C641"/>
<name>A0AAJ5C641_9BASI</name>
<reference evidence="1" key="1">
    <citation type="submission" date="2023-10" db="EMBL/GenBank/DDBJ databases">
        <authorList>
            <person name="Guldener U."/>
        </authorList>
    </citation>
    <scope>NUCLEOTIDE SEQUENCE</scope>
    <source>
        <strain evidence="1">Mp4</strain>
    </source>
</reference>
<dbReference type="Proteomes" id="UP001294444">
    <property type="component" value="Unassembled WGS sequence"/>
</dbReference>
<accession>A0AAJ5C641</accession>
<protein>
    <submittedName>
        <fullName evidence="1">Uncharacterized protein</fullName>
    </submittedName>
</protein>
<organism evidence="1 2">
    <name type="scientific">Melanopsichium pennsylvanicum</name>
    <dbReference type="NCBI Taxonomy" id="63383"/>
    <lineage>
        <taxon>Eukaryota</taxon>
        <taxon>Fungi</taxon>
        <taxon>Dikarya</taxon>
        <taxon>Basidiomycota</taxon>
        <taxon>Ustilaginomycotina</taxon>
        <taxon>Ustilaginomycetes</taxon>
        <taxon>Ustilaginales</taxon>
        <taxon>Ustilaginaceae</taxon>
        <taxon>Melanopsichium</taxon>
    </lineage>
</organism>
<gene>
    <name evidence="1" type="ORF">MEPE_03907</name>
</gene>